<dbReference type="EMBL" id="PVZS01000034">
    <property type="protein sequence ID" value="PSC02946.1"/>
    <property type="molecule type" value="Genomic_DNA"/>
</dbReference>
<dbReference type="Proteomes" id="UP000239772">
    <property type="component" value="Unassembled WGS sequence"/>
</dbReference>
<reference evidence="2" key="1">
    <citation type="submission" date="2018-03" db="EMBL/GenBank/DDBJ databases">
        <authorList>
            <person name="Sun L."/>
            <person name="Liu H."/>
            <person name="Chen W."/>
            <person name="Huang K."/>
            <person name="Liu W."/>
            <person name="Gao X."/>
        </authorList>
    </citation>
    <scope>NUCLEOTIDE SEQUENCE [LARGE SCALE GENOMIC DNA]</scope>
    <source>
        <strain evidence="2">SH9</strain>
    </source>
</reference>
<protein>
    <submittedName>
        <fullName evidence="1">Histidine kinase</fullName>
    </submittedName>
</protein>
<dbReference type="RefSeq" id="WP_106339793.1">
    <property type="nucleotide sequence ID" value="NZ_PVZS01000034.1"/>
</dbReference>
<keyword evidence="1" id="KW-0808">Transferase</keyword>
<dbReference type="OrthoDB" id="9805893at2"/>
<accession>A0A2T1HMS5</accession>
<evidence type="ECO:0000313" key="2">
    <source>
        <dbReference type="Proteomes" id="UP000239772"/>
    </source>
</evidence>
<keyword evidence="2" id="KW-1185">Reference proteome</keyword>
<dbReference type="PROSITE" id="PS51257">
    <property type="entry name" value="PROKAR_LIPOPROTEIN"/>
    <property type="match status" value="1"/>
</dbReference>
<comment type="caution">
    <text evidence="1">The sequence shown here is derived from an EMBL/GenBank/DDBJ whole genome shotgun (WGS) entry which is preliminary data.</text>
</comment>
<proteinExistence type="predicted"/>
<dbReference type="GO" id="GO:0016301">
    <property type="term" value="F:kinase activity"/>
    <property type="evidence" value="ECO:0007669"/>
    <property type="project" value="UniProtKB-KW"/>
</dbReference>
<organism evidence="1 2">
    <name type="scientific">Alsobacter soli</name>
    <dbReference type="NCBI Taxonomy" id="2109933"/>
    <lineage>
        <taxon>Bacteria</taxon>
        <taxon>Pseudomonadati</taxon>
        <taxon>Pseudomonadota</taxon>
        <taxon>Alphaproteobacteria</taxon>
        <taxon>Hyphomicrobiales</taxon>
        <taxon>Alsobacteraceae</taxon>
        <taxon>Alsobacter</taxon>
    </lineage>
</organism>
<dbReference type="AlphaFoldDB" id="A0A2T1HMS5"/>
<evidence type="ECO:0000313" key="1">
    <source>
        <dbReference type="EMBL" id="PSC02946.1"/>
    </source>
</evidence>
<gene>
    <name evidence="1" type="ORF">SLNSH_21405</name>
</gene>
<name>A0A2T1HMS5_9HYPH</name>
<sequence length="47" mass="5231">MPVILRFLLICAILAGCVYAGLWALATLYEPEQREITVTIPSSKLPR</sequence>
<keyword evidence="1" id="KW-0418">Kinase</keyword>